<name>A0A8T3AJ35_DENNO</name>
<keyword evidence="2" id="KW-0689">Ribosomal protein</keyword>
<protein>
    <recommendedName>
        <fullName evidence="4">Large ribosomal subunit protein bL34m</fullName>
    </recommendedName>
</protein>
<evidence type="ECO:0000256" key="2">
    <source>
        <dbReference type="ARBA" id="ARBA00022980"/>
    </source>
</evidence>
<dbReference type="NCBIfam" id="TIGR01030">
    <property type="entry name" value="rpmH_bact"/>
    <property type="match status" value="1"/>
</dbReference>
<dbReference type="GO" id="GO:0003735">
    <property type="term" value="F:structural constituent of ribosome"/>
    <property type="evidence" value="ECO:0007669"/>
    <property type="project" value="InterPro"/>
</dbReference>
<dbReference type="GO" id="GO:0005762">
    <property type="term" value="C:mitochondrial large ribosomal subunit"/>
    <property type="evidence" value="ECO:0007669"/>
    <property type="project" value="TreeGrafter"/>
</dbReference>
<gene>
    <name evidence="5" type="ORF">KFK09_022665</name>
</gene>
<dbReference type="GO" id="GO:0006412">
    <property type="term" value="P:translation"/>
    <property type="evidence" value="ECO:0007669"/>
    <property type="project" value="InterPro"/>
</dbReference>
<dbReference type="InterPro" id="IPR000271">
    <property type="entry name" value="Ribosomal_bL34"/>
</dbReference>
<dbReference type="HAMAP" id="MF_00391">
    <property type="entry name" value="Ribosomal_bL34"/>
    <property type="match status" value="1"/>
</dbReference>
<keyword evidence="3" id="KW-0687">Ribonucleoprotein</keyword>
<evidence type="ECO:0000256" key="1">
    <source>
        <dbReference type="ARBA" id="ARBA00010111"/>
    </source>
</evidence>
<sequence>MASKTLARTGASLINRLFTNSLNASWQSNAYVLPQISMNPPLPCFLPEPLNNKNFQTEGCRNAESLKMVASPERFIFPCGLPFLRFFIEDGPDALQNEGMNLLPKRTYQPSTIKRKRTHGYLARKATKGGRKVIARRLAKGRARIAV</sequence>
<keyword evidence="6" id="KW-1185">Reference proteome</keyword>
<accession>A0A8T3AJ35</accession>
<dbReference type="OrthoDB" id="431691at2759"/>
<dbReference type="FunFam" id="1.10.287.3980:FF:000001">
    <property type="entry name" value="Mitochondrial ribosomal protein L34"/>
    <property type="match status" value="1"/>
</dbReference>
<dbReference type="SMR" id="A0A8T3AJ35"/>
<dbReference type="EMBL" id="JAGYWB010000016">
    <property type="protein sequence ID" value="KAI0496349.1"/>
    <property type="molecule type" value="Genomic_DNA"/>
</dbReference>
<evidence type="ECO:0000313" key="5">
    <source>
        <dbReference type="EMBL" id="KAI0496349.1"/>
    </source>
</evidence>
<evidence type="ECO:0000256" key="3">
    <source>
        <dbReference type="ARBA" id="ARBA00023274"/>
    </source>
</evidence>
<comment type="caution">
    <text evidence="5">The sequence shown here is derived from an EMBL/GenBank/DDBJ whole genome shotgun (WGS) entry which is preliminary data.</text>
</comment>
<dbReference type="PANTHER" id="PTHR14503:SF12">
    <property type="entry name" value="RIBOSOMAL PROTEIN L34"/>
    <property type="match status" value="1"/>
</dbReference>
<dbReference type="PANTHER" id="PTHR14503">
    <property type="entry name" value="MITOCHONDRIAL RIBOSOMAL PROTEIN 34 FAMILY MEMBER"/>
    <property type="match status" value="1"/>
</dbReference>
<dbReference type="Proteomes" id="UP000829196">
    <property type="component" value="Unassembled WGS sequence"/>
</dbReference>
<comment type="similarity">
    <text evidence="1">Belongs to the bacterial ribosomal protein bL34 family.</text>
</comment>
<proteinExistence type="inferred from homology"/>
<organism evidence="5 6">
    <name type="scientific">Dendrobium nobile</name>
    <name type="common">Orchid</name>
    <dbReference type="NCBI Taxonomy" id="94219"/>
    <lineage>
        <taxon>Eukaryota</taxon>
        <taxon>Viridiplantae</taxon>
        <taxon>Streptophyta</taxon>
        <taxon>Embryophyta</taxon>
        <taxon>Tracheophyta</taxon>
        <taxon>Spermatophyta</taxon>
        <taxon>Magnoliopsida</taxon>
        <taxon>Liliopsida</taxon>
        <taxon>Asparagales</taxon>
        <taxon>Orchidaceae</taxon>
        <taxon>Epidendroideae</taxon>
        <taxon>Malaxideae</taxon>
        <taxon>Dendrobiinae</taxon>
        <taxon>Dendrobium</taxon>
    </lineage>
</organism>
<dbReference type="Pfam" id="PF00468">
    <property type="entry name" value="Ribosomal_L34"/>
    <property type="match status" value="1"/>
</dbReference>
<reference evidence="5" key="1">
    <citation type="journal article" date="2022" name="Front. Genet.">
        <title>Chromosome-Scale Assembly of the Dendrobium nobile Genome Provides Insights Into the Molecular Mechanism of the Biosynthesis of the Medicinal Active Ingredient of Dendrobium.</title>
        <authorList>
            <person name="Xu Q."/>
            <person name="Niu S.-C."/>
            <person name="Li K.-L."/>
            <person name="Zheng P.-J."/>
            <person name="Zhang X.-J."/>
            <person name="Jia Y."/>
            <person name="Liu Y."/>
            <person name="Niu Y.-X."/>
            <person name="Yu L.-H."/>
            <person name="Chen D.-F."/>
            <person name="Zhang G.-Q."/>
        </authorList>
    </citation>
    <scope>NUCLEOTIDE SEQUENCE</scope>
    <source>
        <tissue evidence="5">Leaf</tissue>
    </source>
</reference>
<dbReference type="Gene3D" id="1.10.287.3980">
    <property type="match status" value="1"/>
</dbReference>
<evidence type="ECO:0000313" key="6">
    <source>
        <dbReference type="Proteomes" id="UP000829196"/>
    </source>
</evidence>
<evidence type="ECO:0000256" key="4">
    <source>
        <dbReference type="ARBA" id="ARBA00035274"/>
    </source>
</evidence>
<dbReference type="AlphaFoldDB" id="A0A8T3AJ35"/>